<proteinExistence type="predicted"/>
<name>A0A5J4IZI7_9FLAO</name>
<protein>
    <recommendedName>
        <fullName evidence="1">CARDB domain-containing protein</fullName>
    </recommendedName>
</protein>
<dbReference type="InterPro" id="IPR011635">
    <property type="entry name" value="CARDB"/>
</dbReference>
<dbReference type="Gene3D" id="2.60.40.10">
    <property type="entry name" value="Immunoglobulins"/>
    <property type="match status" value="2"/>
</dbReference>
<evidence type="ECO:0000259" key="1">
    <source>
        <dbReference type="Pfam" id="PF07705"/>
    </source>
</evidence>
<dbReference type="Pfam" id="PF13585">
    <property type="entry name" value="CHU_C"/>
    <property type="match status" value="1"/>
</dbReference>
<accession>A0A5J4IZI7</accession>
<dbReference type="InterPro" id="IPR013783">
    <property type="entry name" value="Ig-like_fold"/>
</dbReference>
<reference evidence="2 3" key="1">
    <citation type="submission" date="2019-08" db="EMBL/GenBank/DDBJ databases">
        <title>Draft genome sequence of Ulvibacter marinus type strain NBRC 109484.</title>
        <authorList>
            <person name="Kawano K."/>
            <person name="Ushijima N."/>
            <person name="Kihara M."/>
            <person name="Itoh H."/>
        </authorList>
    </citation>
    <scope>NUCLEOTIDE SEQUENCE [LARGE SCALE GENOMIC DNA]</scope>
    <source>
        <strain evidence="2 3">NBRC 109484</strain>
    </source>
</reference>
<evidence type="ECO:0000313" key="3">
    <source>
        <dbReference type="Proteomes" id="UP000326509"/>
    </source>
</evidence>
<feature type="domain" description="CARDB" evidence="1">
    <location>
        <begin position="492"/>
        <end position="598"/>
    </location>
</feature>
<organism evidence="2 3">
    <name type="scientific">Patiriisocius marinus</name>
    <dbReference type="NCBI Taxonomy" id="1397112"/>
    <lineage>
        <taxon>Bacteria</taxon>
        <taxon>Pseudomonadati</taxon>
        <taxon>Bacteroidota</taxon>
        <taxon>Flavobacteriia</taxon>
        <taxon>Flavobacteriales</taxon>
        <taxon>Flavobacteriaceae</taxon>
        <taxon>Patiriisocius</taxon>
    </lineage>
</organism>
<dbReference type="EMBL" id="BKCG01000002">
    <property type="protein sequence ID" value="GER58903.1"/>
    <property type="molecule type" value="Genomic_DNA"/>
</dbReference>
<dbReference type="InterPro" id="IPR026341">
    <property type="entry name" value="T9SS_type_B"/>
</dbReference>
<comment type="caution">
    <text evidence="2">The sequence shown here is derived from an EMBL/GenBank/DDBJ whole genome shotgun (WGS) entry which is preliminary data.</text>
</comment>
<gene>
    <name evidence="2" type="ORF">ULMA_10110</name>
</gene>
<evidence type="ECO:0000313" key="2">
    <source>
        <dbReference type="EMBL" id="GER58903.1"/>
    </source>
</evidence>
<sequence length="793" mass="86201">MNAQDVEIFQQFNGRYDYVAFGNTLNIVENTNPGGPDPPCNILTSSSAPFALQPDQTIISASLYWAGSGAGDFQVLLNGTPITAERTFADSLSEELVYFAAYADVTDLITNTGNGMYTLSDLDLTDVIAAYCGNTTNFGGWAINVIYEDASLPLNQVSVFDGLESVSAVNNNLSIPLQNVNVLDVDGAKIGFLSWEGDMSLNNNETLLVNGNLISNPPLNPSDNAFNGTNSFTGSGTQYNMDIDFYSIENNISPGDTSVQINLTSSQDFVMINNVITVLNSQLPDATISLDTVVADATCGARDVNVQYTVYNENSTDFLPANTPISFYANSTYVGQSETINDIPIGGNEGGTTTLTIPAAITSPFSITAIVDDIGNGTGIVPEINEDNNEAEVLDLILLDFPNLNPLLDLDECDAVGIEYFNLNEALVNIDDDLIISLHLNEVDANANTNPIVTTFNFVNTENPQEIFVRADNGDCQLVDSFMIEVIICPLPDATVSIDNNLNACRRRDLTIEYTVYNTLGTASLPANTPIAFYISGQYIAQAFTQGIIPIGGSETGTIEIALSENVADTFTLIVIVDDTGTQTGIVEELDETNNQFTTTVVFEDIPSIGLLPDLNECDEGFNRATFDLTVQDDLISTNPFDTITYYTSAVNAFDEFNPISDPENFINTMDPQAIFVRLENEICFTTTSFILTTENCPPFIPQGFSPNGDGINDEFEISGLLNVFENFELQIFSREGNLIYTGGNDLGFWDGFPNTGLLYTDKIVPVGTYYYVLVLNDSNFKEAFTGFVYINY</sequence>
<dbReference type="AlphaFoldDB" id="A0A5J4IZI7"/>
<dbReference type="Proteomes" id="UP000326509">
    <property type="component" value="Unassembled WGS sequence"/>
</dbReference>
<dbReference type="NCBIfam" id="TIGR04131">
    <property type="entry name" value="Bac_Flav_CTERM"/>
    <property type="match status" value="1"/>
</dbReference>
<dbReference type="Pfam" id="PF07705">
    <property type="entry name" value="CARDB"/>
    <property type="match status" value="1"/>
</dbReference>
<keyword evidence="3" id="KW-1185">Reference proteome</keyword>